<comment type="caution">
    <text evidence="9">The sequence shown here is derived from an EMBL/GenBank/DDBJ whole genome shotgun (WGS) entry which is preliminary data.</text>
</comment>
<organism evidence="9 10">
    <name type="scientific">Brachyspira aalborgi</name>
    <dbReference type="NCBI Taxonomy" id="29522"/>
    <lineage>
        <taxon>Bacteria</taxon>
        <taxon>Pseudomonadati</taxon>
        <taxon>Spirochaetota</taxon>
        <taxon>Spirochaetia</taxon>
        <taxon>Brachyspirales</taxon>
        <taxon>Brachyspiraceae</taxon>
        <taxon>Brachyspira</taxon>
    </lineage>
</organism>
<dbReference type="Gene3D" id="3.40.50.150">
    <property type="entry name" value="Vaccinia Virus protein VP39"/>
    <property type="match status" value="1"/>
</dbReference>
<dbReference type="GO" id="GO:0032259">
    <property type="term" value="P:methylation"/>
    <property type="evidence" value="ECO:0007669"/>
    <property type="project" value="UniProtKB-KW"/>
</dbReference>
<dbReference type="PRINTS" id="PR00105">
    <property type="entry name" value="C5METTRFRASE"/>
</dbReference>
<evidence type="ECO:0000256" key="2">
    <source>
        <dbReference type="ARBA" id="ARBA00022679"/>
    </source>
</evidence>
<dbReference type="EC" id="2.1.1.37" evidence="8"/>
<keyword evidence="3 6" id="KW-0949">S-adenosyl-L-methionine</keyword>
<proteinExistence type="inferred from homology"/>
<evidence type="ECO:0000313" key="9">
    <source>
        <dbReference type="EMBL" id="TXJ44497.1"/>
    </source>
</evidence>
<evidence type="ECO:0000256" key="5">
    <source>
        <dbReference type="ARBA" id="ARBA00047422"/>
    </source>
</evidence>
<dbReference type="InterPro" id="IPR018117">
    <property type="entry name" value="C5_DNA_meth_AS"/>
</dbReference>
<comment type="catalytic activity">
    <reaction evidence="5 8">
        <text>a 2'-deoxycytidine in DNA + S-adenosyl-L-methionine = a 5-methyl-2'-deoxycytidine in DNA + S-adenosyl-L-homocysteine + H(+)</text>
        <dbReference type="Rhea" id="RHEA:13681"/>
        <dbReference type="Rhea" id="RHEA-COMP:11369"/>
        <dbReference type="Rhea" id="RHEA-COMP:11370"/>
        <dbReference type="ChEBI" id="CHEBI:15378"/>
        <dbReference type="ChEBI" id="CHEBI:57856"/>
        <dbReference type="ChEBI" id="CHEBI:59789"/>
        <dbReference type="ChEBI" id="CHEBI:85452"/>
        <dbReference type="ChEBI" id="CHEBI:85454"/>
        <dbReference type="EC" id="2.1.1.37"/>
    </reaction>
</comment>
<keyword evidence="1 6" id="KW-0489">Methyltransferase</keyword>
<dbReference type="PANTHER" id="PTHR10629:SF52">
    <property type="entry name" value="DNA (CYTOSINE-5)-METHYLTRANSFERASE 1"/>
    <property type="match status" value="1"/>
</dbReference>
<dbReference type="AlphaFoldDB" id="A0A5C8F2I5"/>
<keyword evidence="2 6" id="KW-0808">Transferase</keyword>
<dbReference type="InterPro" id="IPR029063">
    <property type="entry name" value="SAM-dependent_MTases_sf"/>
</dbReference>
<evidence type="ECO:0000256" key="6">
    <source>
        <dbReference type="PROSITE-ProRule" id="PRU01016"/>
    </source>
</evidence>
<accession>A0A5C8F2I5</accession>
<dbReference type="InterPro" id="IPR001525">
    <property type="entry name" value="C5_MeTfrase"/>
</dbReference>
<dbReference type="Gene3D" id="3.90.120.10">
    <property type="entry name" value="DNA Methylase, subunit A, domain 2"/>
    <property type="match status" value="1"/>
</dbReference>
<dbReference type="GO" id="GO:0003677">
    <property type="term" value="F:DNA binding"/>
    <property type="evidence" value="ECO:0007669"/>
    <property type="project" value="TreeGrafter"/>
</dbReference>
<dbReference type="PANTHER" id="PTHR10629">
    <property type="entry name" value="CYTOSINE-SPECIFIC METHYLTRANSFERASE"/>
    <property type="match status" value="1"/>
</dbReference>
<dbReference type="Pfam" id="PF00145">
    <property type="entry name" value="DNA_methylase"/>
    <property type="match status" value="1"/>
</dbReference>
<reference evidence="9 10" key="1">
    <citation type="journal article" date="1992" name="Lakartidningen">
        <title>[Penicillin V and not amoxicillin is the first choice preparation in acute otitis].</title>
        <authorList>
            <person name="Kamme C."/>
            <person name="Lundgren K."/>
            <person name="Prellner K."/>
        </authorList>
    </citation>
    <scope>NUCLEOTIDE SEQUENCE [LARGE SCALE GENOMIC DNA]</scope>
    <source>
        <strain evidence="9 10">PC3714II</strain>
    </source>
</reference>
<keyword evidence="4" id="KW-0680">Restriction system</keyword>
<dbReference type="GO" id="GO:0003886">
    <property type="term" value="F:DNA (cytosine-5-)-methyltransferase activity"/>
    <property type="evidence" value="ECO:0007669"/>
    <property type="project" value="UniProtKB-EC"/>
</dbReference>
<sequence length="369" mass="42224">MPLKVADIFCGAGGLSYGFSHNNFFDMVWANDIDKDALDSYALNHRNVKVMHSDIIDIDRDKLLGYGKIDILLGGPPCQSYSTLGKRKMDKRAHLFEEYIRVLRILKPKMFIFENVVGILSMQKHTLFTKICEEFQTLGYKIYYKILNAAHFGVPQIRERVFVVGICKKICLQDFIFPSATHKHSSDLTNLLNFTTLQDAIGDLPIIKSGENGDKKGYLFEPNNDFLRFVRKSRILQEHSSPKNNPNLVKIMQTLKDGQCKDDLPQNIRPKSGYTNTYAKMWWLQPAPTITRNFSTPSSSRCIHPRDSRALSIREGARLQSFPDDYKFIGRDNSKKLQIGNAVPPLLSIAIAKAVQEYFYKIFKEIDNV</sequence>
<evidence type="ECO:0000256" key="7">
    <source>
        <dbReference type="RuleBase" id="RU000416"/>
    </source>
</evidence>
<dbReference type="GO" id="GO:0009307">
    <property type="term" value="P:DNA restriction-modification system"/>
    <property type="evidence" value="ECO:0007669"/>
    <property type="project" value="UniProtKB-KW"/>
</dbReference>
<dbReference type="NCBIfam" id="TIGR00675">
    <property type="entry name" value="dcm"/>
    <property type="match status" value="1"/>
</dbReference>
<evidence type="ECO:0000313" key="10">
    <source>
        <dbReference type="Proteomes" id="UP000324574"/>
    </source>
</evidence>
<dbReference type="EMBL" id="SAYG01000009">
    <property type="protein sequence ID" value="TXJ44497.1"/>
    <property type="molecule type" value="Genomic_DNA"/>
</dbReference>
<evidence type="ECO:0000256" key="1">
    <source>
        <dbReference type="ARBA" id="ARBA00022603"/>
    </source>
</evidence>
<evidence type="ECO:0000256" key="4">
    <source>
        <dbReference type="ARBA" id="ARBA00022747"/>
    </source>
</evidence>
<evidence type="ECO:0000256" key="8">
    <source>
        <dbReference type="RuleBase" id="RU000417"/>
    </source>
</evidence>
<dbReference type="GO" id="GO:0044027">
    <property type="term" value="P:negative regulation of gene expression via chromosomal CpG island methylation"/>
    <property type="evidence" value="ECO:0007669"/>
    <property type="project" value="TreeGrafter"/>
</dbReference>
<gene>
    <name evidence="9" type="ORF">EPJ70_08555</name>
</gene>
<dbReference type="InterPro" id="IPR050390">
    <property type="entry name" value="C5-Methyltransferase"/>
</dbReference>
<dbReference type="SUPFAM" id="SSF53335">
    <property type="entry name" value="S-adenosyl-L-methionine-dependent methyltransferases"/>
    <property type="match status" value="1"/>
</dbReference>
<name>A0A5C8F2I5_9SPIR</name>
<dbReference type="PROSITE" id="PS00094">
    <property type="entry name" value="C5_MTASE_1"/>
    <property type="match status" value="1"/>
</dbReference>
<protein>
    <recommendedName>
        <fullName evidence="8">Cytosine-specific methyltransferase</fullName>
        <ecNumber evidence="8">2.1.1.37</ecNumber>
    </recommendedName>
</protein>
<dbReference type="PROSITE" id="PS51679">
    <property type="entry name" value="SAM_MT_C5"/>
    <property type="match status" value="1"/>
</dbReference>
<comment type="similarity">
    <text evidence="6 7">Belongs to the class I-like SAM-binding methyltransferase superfamily. C5-methyltransferase family.</text>
</comment>
<evidence type="ECO:0000256" key="3">
    <source>
        <dbReference type="ARBA" id="ARBA00022691"/>
    </source>
</evidence>
<dbReference type="Proteomes" id="UP000324574">
    <property type="component" value="Unassembled WGS sequence"/>
</dbReference>
<feature type="active site" evidence="6">
    <location>
        <position position="78"/>
    </location>
</feature>